<dbReference type="Gene3D" id="1.10.443.10">
    <property type="entry name" value="Intergrase catalytic core"/>
    <property type="match status" value="1"/>
</dbReference>
<dbReference type="AlphaFoldDB" id="D1C8V1"/>
<gene>
    <name evidence="7" type="ordered locus">Sthe_2831</name>
</gene>
<evidence type="ECO:0000313" key="7">
    <source>
        <dbReference type="EMBL" id="ACZ40244.1"/>
    </source>
</evidence>
<sequence>MARHRGNNEGSIRERPDGYWEARMTFWEQGTRRRKSFYGRTRQEVADKLARALVEQQYGLPVVSERETVKDYLERWLEDVARPSLRPRTYESYRGIITRHLTPALGRTRLARLSPDQVQRYINQKQAAGLSPRTVTYHRAVLRKALNDAMRWGLVSRNAAALAAPPKQDRPPARFLTPEEARHFLDTVAGHRLEALFTVALAVGLRQGEALGLRWDDVDLEAGTLTVRYALQRSGGALVLVEPKTQRSRRTVALPAVALRALREHRTRQLEERIAAPYWDDQGFVFTSTIGTAIDARNLTREFHRLRAEAGLPWLRFHDLRHGCASLLMAQGVNPRVVMEILGHSQITLTLGTYSHVAPTLARDAADKIDGILGVG</sequence>
<dbReference type="Pfam" id="PF00589">
    <property type="entry name" value="Phage_integrase"/>
    <property type="match status" value="1"/>
</dbReference>
<dbReference type="PROSITE" id="PS51900">
    <property type="entry name" value="CB"/>
    <property type="match status" value="1"/>
</dbReference>
<evidence type="ECO:0000256" key="4">
    <source>
        <dbReference type="PROSITE-ProRule" id="PRU01248"/>
    </source>
</evidence>
<dbReference type="GO" id="GO:0003677">
    <property type="term" value="F:DNA binding"/>
    <property type="evidence" value="ECO:0007669"/>
    <property type="project" value="UniProtKB-UniRule"/>
</dbReference>
<keyword evidence="2 4" id="KW-0238">DNA-binding</keyword>
<name>D1C8V1_SPHTD</name>
<dbReference type="Proteomes" id="UP000002027">
    <property type="component" value="Chromosome 2"/>
</dbReference>
<dbReference type="InterPro" id="IPR004107">
    <property type="entry name" value="Integrase_SAM-like_N"/>
</dbReference>
<protein>
    <submittedName>
        <fullName evidence="7">Integrase family protein</fullName>
    </submittedName>
</protein>
<dbReference type="InterPro" id="IPR011010">
    <property type="entry name" value="DNA_brk_join_enz"/>
</dbReference>
<dbReference type="OrthoDB" id="156970at2"/>
<dbReference type="InterPro" id="IPR044068">
    <property type="entry name" value="CB"/>
</dbReference>
<keyword evidence="3" id="KW-0233">DNA recombination</keyword>
<evidence type="ECO:0000259" key="6">
    <source>
        <dbReference type="PROSITE" id="PS51900"/>
    </source>
</evidence>
<dbReference type="FunCoup" id="D1C8V1">
    <property type="interactions" value="64"/>
</dbReference>
<dbReference type="GO" id="GO:0006310">
    <property type="term" value="P:DNA recombination"/>
    <property type="evidence" value="ECO:0007669"/>
    <property type="project" value="UniProtKB-KW"/>
</dbReference>
<dbReference type="Gene3D" id="1.10.150.130">
    <property type="match status" value="1"/>
</dbReference>
<organism evidence="7 8">
    <name type="scientific">Sphaerobacter thermophilus (strain ATCC 49802 / DSM 20745 / KCCM 41009 / NCIMB 13125 / S 6022)</name>
    <dbReference type="NCBI Taxonomy" id="479434"/>
    <lineage>
        <taxon>Bacteria</taxon>
        <taxon>Pseudomonadati</taxon>
        <taxon>Thermomicrobiota</taxon>
        <taxon>Thermomicrobia</taxon>
        <taxon>Sphaerobacterales</taxon>
        <taxon>Sphaerobacterineae</taxon>
        <taxon>Sphaerobacteraceae</taxon>
        <taxon>Sphaerobacter</taxon>
    </lineage>
</organism>
<reference evidence="8" key="1">
    <citation type="submission" date="2009-11" db="EMBL/GenBank/DDBJ databases">
        <title>The complete chromosome 2 of Sphaerobacter thermophilus DSM 20745.</title>
        <authorList>
            <person name="Lucas S."/>
            <person name="Copeland A."/>
            <person name="Lapidus A."/>
            <person name="Glavina del Rio T."/>
            <person name="Dalin E."/>
            <person name="Tice H."/>
            <person name="Bruce D."/>
            <person name="Goodwin L."/>
            <person name="Pitluck S."/>
            <person name="Kyrpides N."/>
            <person name="Mavromatis K."/>
            <person name="Ivanova N."/>
            <person name="Mikhailova N."/>
            <person name="LaButti K.M."/>
            <person name="Clum A."/>
            <person name="Sun H.I."/>
            <person name="Brettin T."/>
            <person name="Detter J.C."/>
            <person name="Han C."/>
            <person name="Larimer F."/>
            <person name="Land M."/>
            <person name="Hauser L."/>
            <person name="Markowitz V."/>
            <person name="Cheng J.F."/>
            <person name="Hugenholtz P."/>
            <person name="Woyke T."/>
            <person name="Wu D."/>
            <person name="Steenblock K."/>
            <person name="Schneider S."/>
            <person name="Pukall R."/>
            <person name="Goeker M."/>
            <person name="Klenk H.P."/>
            <person name="Eisen J.A."/>
        </authorList>
    </citation>
    <scope>NUCLEOTIDE SEQUENCE [LARGE SCALE GENOMIC DNA]</scope>
    <source>
        <strain evidence="8">ATCC 49802 / DSM 20745 / S 6022</strain>
    </source>
</reference>
<dbReference type="InParanoid" id="D1C8V1"/>
<dbReference type="STRING" id="479434.Sthe_2831"/>
<dbReference type="InterPro" id="IPR013762">
    <property type="entry name" value="Integrase-like_cat_sf"/>
</dbReference>
<keyword evidence="8" id="KW-1185">Reference proteome</keyword>
<dbReference type="RefSeq" id="WP_012873280.1">
    <property type="nucleotide sequence ID" value="NC_013524.1"/>
</dbReference>
<evidence type="ECO:0000259" key="5">
    <source>
        <dbReference type="PROSITE" id="PS51898"/>
    </source>
</evidence>
<dbReference type="GO" id="GO:0015074">
    <property type="term" value="P:DNA integration"/>
    <property type="evidence" value="ECO:0007669"/>
    <property type="project" value="UniProtKB-KW"/>
</dbReference>
<evidence type="ECO:0000313" key="8">
    <source>
        <dbReference type="Proteomes" id="UP000002027"/>
    </source>
</evidence>
<accession>D1C8V1</accession>
<feature type="domain" description="Tyr recombinase" evidence="5">
    <location>
        <begin position="171"/>
        <end position="367"/>
    </location>
</feature>
<reference evidence="7 8" key="2">
    <citation type="journal article" date="2010" name="Stand. Genomic Sci.">
        <title>Complete genome sequence of Desulfohalobium retbaense type strain (HR(100)).</title>
        <authorList>
            <person name="Spring S."/>
            <person name="Nolan M."/>
            <person name="Lapidus A."/>
            <person name="Glavina Del Rio T."/>
            <person name="Copeland A."/>
            <person name="Tice H."/>
            <person name="Cheng J.F."/>
            <person name="Lucas S."/>
            <person name="Land M."/>
            <person name="Chen F."/>
            <person name="Bruce D."/>
            <person name="Goodwin L."/>
            <person name="Pitluck S."/>
            <person name="Ivanova N."/>
            <person name="Mavromatis K."/>
            <person name="Mikhailova N."/>
            <person name="Pati A."/>
            <person name="Chen A."/>
            <person name="Palaniappan K."/>
            <person name="Hauser L."/>
            <person name="Chang Y.J."/>
            <person name="Jeffries C.D."/>
            <person name="Munk C."/>
            <person name="Kiss H."/>
            <person name="Chain P."/>
            <person name="Han C."/>
            <person name="Brettin T."/>
            <person name="Detter J.C."/>
            <person name="Schuler E."/>
            <person name="Goker M."/>
            <person name="Rohde M."/>
            <person name="Bristow J."/>
            <person name="Eisen J.A."/>
            <person name="Markowitz V."/>
            <person name="Hugenholtz P."/>
            <person name="Kyrpides N.C."/>
            <person name="Klenk H.P."/>
        </authorList>
    </citation>
    <scope>NUCLEOTIDE SEQUENCE [LARGE SCALE GENOMIC DNA]</scope>
    <source>
        <strain evidence="8">ATCC 49802 / DSM 20745 / S 6022</strain>
    </source>
</reference>
<evidence type="ECO:0000256" key="3">
    <source>
        <dbReference type="ARBA" id="ARBA00023172"/>
    </source>
</evidence>
<dbReference type="PANTHER" id="PTHR30349:SF91">
    <property type="entry name" value="INTA PROTEIN"/>
    <property type="match status" value="1"/>
</dbReference>
<dbReference type="SUPFAM" id="SSF56349">
    <property type="entry name" value="DNA breaking-rejoining enzymes"/>
    <property type="match status" value="1"/>
</dbReference>
<dbReference type="KEGG" id="sti:Sthe_2831"/>
<dbReference type="HOGENOM" id="CLU_027562_17_1_0"/>
<dbReference type="eggNOG" id="COG0582">
    <property type="taxonomic scope" value="Bacteria"/>
</dbReference>
<proteinExistence type="predicted"/>
<dbReference type="Pfam" id="PF14659">
    <property type="entry name" value="Phage_int_SAM_3"/>
    <property type="match status" value="1"/>
</dbReference>
<dbReference type="PANTHER" id="PTHR30349">
    <property type="entry name" value="PHAGE INTEGRASE-RELATED"/>
    <property type="match status" value="1"/>
</dbReference>
<dbReference type="CDD" id="cd01189">
    <property type="entry name" value="INT_ICEBs1_C_like"/>
    <property type="match status" value="1"/>
</dbReference>
<evidence type="ECO:0000256" key="1">
    <source>
        <dbReference type="ARBA" id="ARBA00022908"/>
    </source>
</evidence>
<feature type="domain" description="Core-binding (CB)" evidence="6">
    <location>
        <begin position="67"/>
        <end position="150"/>
    </location>
</feature>
<dbReference type="PROSITE" id="PS51898">
    <property type="entry name" value="TYR_RECOMBINASE"/>
    <property type="match status" value="1"/>
</dbReference>
<keyword evidence="1" id="KW-0229">DNA integration</keyword>
<dbReference type="InterPro" id="IPR010998">
    <property type="entry name" value="Integrase_recombinase_N"/>
</dbReference>
<evidence type="ECO:0000256" key="2">
    <source>
        <dbReference type="ARBA" id="ARBA00023125"/>
    </source>
</evidence>
<dbReference type="InterPro" id="IPR050090">
    <property type="entry name" value="Tyrosine_recombinase_XerCD"/>
</dbReference>
<dbReference type="InterPro" id="IPR002104">
    <property type="entry name" value="Integrase_catalytic"/>
</dbReference>
<dbReference type="EMBL" id="CP001824">
    <property type="protein sequence ID" value="ACZ40244.1"/>
    <property type="molecule type" value="Genomic_DNA"/>
</dbReference>